<dbReference type="PRINTS" id="PR00111">
    <property type="entry name" value="ABHYDROLASE"/>
</dbReference>
<dbReference type="InterPro" id="IPR000073">
    <property type="entry name" value="AB_hydrolase_1"/>
</dbReference>
<dbReference type="STRING" id="1122133.SAMN02745157_3221"/>
<keyword evidence="3" id="KW-1185">Reference proteome</keyword>
<sequence length="279" mass="29319">MAGMSRNPVASMATSSGNSVSTVVVAEDGAPIPVTLYGSAGPVIILVHGWSCSAAFWDQQAAHLARDYRVVTIDLPGHGLAEPTRPSGHWSMAEFGSDIAAVADWIGSDVVLVGHSMGGAVALEAAVQLGPRCRALIGVDTFTEAGFYAARPAAEIAARRAMFEASFKDTMRGMIAAITADGAGAGLIDWIGDAMAATNPKAALGVLEALLAWDIVPRWDLCPVPVTTINSAMLARRNELIELAGLDVRLMEDVGHFPMLENPSEFNALLRNILVERLG</sequence>
<name>A0A1M5FYM0_9HYPH</name>
<dbReference type="SUPFAM" id="SSF53474">
    <property type="entry name" value="alpha/beta-Hydrolases"/>
    <property type="match status" value="1"/>
</dbReference>
<dbReference type="GO" id="GO:0016020">
    <property type="term" value="C:membrane"/>
    <property type="evidence" value="ECO:0007669"/>
    <property type="project" value="TreeGrafter"/>
</dbReference>
<dbReference type="InterPro" id="IPR050266">
    <property type="entry name" value="AB_hydrolase_sf"/>
</dbReference>
<evidence type="ECO:0000259" key="1">
    <source>
        <dbReference type="Pfam" id="PF12697"/>
    </source>
</evidence>
<protein>
    <submittedName>
        <fullName evidence="2">Pimeloyl-ACP methyl ester carboxylesterase</fullName>
    </submittedName>
</protein>
<dbReference type="AlphaFoldDB" id="A0A1M5FYM0"/>
<dbReference type="Pfam" id="PF12697">
    <property type="entry name" value="Abhydrolase_6"/>
    <property type="match status" value="1"/>
</dbReference>
<dbReference type="PANTHER" id="PTHR43798">
    <property type="entry name" value="MONOACYLGLYCEROL LIPASE"/>
    <property type="match status" value="1"/>
</dbReference>
<dbReference type="Proteomes" id="UP000184485">
    <property type="component" value="Unassembled WGS sequence"/>
</dbReference>
<dbReference type="InterPro" id="IPR029058">
    <property type="entry name" value="AB_hydrolase_fold"/>
</dbReference>
<organism evidence="2 3">
    <name type="scientific">Kaistia soli DSM 19436</name>
    <dbReference type="NCBI Taxonomy" id="1122133"/>
    <lineage>
        <taxon>Bacteria</taxon>
        <taxon>Pseudomonadati</taxon>
        <taxon>Pseudomonadota</taxon>
        <taxon>Alphaproteobacteria</taxon>
        <taxon>Hyphomicrobiales</taxon>
        <taxon>Kaistiaceae</taxon>
        <taxon>Kaistia</taxon>
    </lineage>
</organism>
<accession>A0A1M5FYM0</accession>
<evidence type="ECO:0000313" key="3">
    <source>
        <dbReference type="Proteomes" id="UP000184485"/>
    </source>
</evidence>
<dbReference type="PANTHER" id="PTHR43798:SF33">
    <property type="entry name" value="HYDROLASE, PUTATIVE (AFU_ORTHOLOGUE AFUA_2G14860)-RELATED"/>
    <property type="match status" value="1"/>
</dbReference>
<reference evidence="2 3" key="1">
    <citation type="submission" date="2016-11" db="EMBL/GenBank/DDBJ databases">
        <authorList>
            <person name="Jaros S."/>
            <person name="Januszkiewicz K."/>
            <person name="Wedrychowicz H."/>
        </authorList>
    </citation>
    <scope>NUCLEOTIDE SEQUENCE [LARGE SCALE GENOMIC DNA]</scope>
    <source>
        <strain evidence="2 3">DSM 19436</strain>
    </source>
</reference>
<evidence type="ECO:0000313" key="2">
    <source>
        <dbReference type="EMBL" id="SHF96625.1"/>
    </source>
</evidence>
<dbReference type="EMBL" id="FQUP01000003">
    <property type="protein sequence ID" value="SHF96625.1"/>
    <property type="molecule type" value="Genomic_DNA"/>
</dbReference>
<dbReference type="Gene3D" id="3.40.50.1820">
    <property type="entry name" value="alpha/beta hydrolase"/>
    <property type="match status" value="1"/>
</dbReference>
<feature type="domain" description="AB hydrolase-1" evidence="1">
    <location>
        <begin position="44"/>
        <end position="268"/>
    </location>
</feature>
<gene>
    <name evidence="2" type="ORF">SAMN02745157_3221</name>
</gene>
<proteinExistence type="predicted"/>